<sequence>MYQFEPQKDVPVHRGLVEIDIDIDAERYLIMHRRTLMVLMHAPVPASNIARVLVPFEHTNQHDLMVMILDDDNEYNMAGNDKVQAQLVDARTVNFNP</sequence>
<organism evidence="1 2">
    <name type="scientific">Alkalimonas mucilaginosa</name>
    <dbReference type="NCBI Taxonomy" id="3057676"/>
    <lineage>
        <taxon>Bacteria</taxon>
        <taxon>Pseudomonadati</taxon>
        <taxon>Pseudomonadota</taxon>
        <taxon>Gammaproteobacteria</taxon>
        <taxon>Alkalimonas</taxon>
    </lineage>
</organism>
<accession>A0ABU7JH53</accession>
<reference evidence="1 2" key="1">
    <citation type="submission" date="2023-06" db="EMBL/GenBank/DDBJ databases">
        <title>Alkalimonas sp., MEB004 an alkaliphilic bacterium isolated from Lonar Lake, India.</title>
        <authorList>
            <person name="Joshi A."/>
            <person name="Thite S."/>
        </authorList>
    </citation>
    <scope>NUCLEOTIDE SEQUENCE [LARGE SCALE GENOMIC DNA]</scope>
    <source>
        <strain evidence="1 2">MEB004</strain>
    </source>
</reference>
<name>A0ABU7JH53_9GAMM</name>
<protein>
    <submittedName>
        <fullName evidence="1">Uncharacterized protein</fullName>
    </submittedName>
</protein>
<dbReference type="EMBL" id="JAUGZK010000009">
    <property type="protein sequence ID" value="MEE2025024.1"/>
    <property type="molecule type" value="Genomic_DNA"/>
</dbReference>
<gene>
    <name evidence="1" type="ORF">QWF21_12285</name>
</gene>
<proteinExistence type="predicted"/>
<keyword evidence="2" id="KW-1185">Reference proteome</keyword>
<dbReference type="Proteomes" id="UP001339167">
    <property type="component" value="Unassembled WGS sequence"/>
</dbReference>
<evidence type="ECO:0000313" key="1">
    <source>
        <dbReference type="EMBL" id="MEE2025024.1"/>
    </source>
</evidence>
<comment type="caution">
    <text evidence="1">The sequence shown here is derived from an EMBL/GenBank/DDBJ whole genome shotgun (WGS) entry which is preliminary data.</text>
</comment>
<dbReference type="RefSeq" id="WP_330088346.1">
    <property type="nucleotide sequence ID" value="NZ_JAUGZK010000009.1"/>
</dbReference>
<evidence type="ECO:0000313" key="2">
    <source>
        <dbReference type="Proteomes" id="UP001339167"/>
    </source>
</evidence>